<accession>A0A6M5Z4A1</accession>
<reference evidence="3" key="1">
    <citation type="submission" date="2020-05" db="EMBL/GenBank/DDBJ databases">
        <title>Frigoriglobus tundricola gen. nov., sp. nov., a psychrotolerant cellulolytic planctomycete of the family Gemmataceae with two divergent copies of 16S rRNA gene.</title>
        <authorList>
            <person name="Kulichevskaya I.S."/>
            <person name="Ivanova A.A."/>
            <person name="Naumoff D.G."/>
            <person name="Beletsky A.V."/>
            <person name="Rijpstra W.I.C."/>
            <person name="Sinninghe Damste J.S."/>
            <person name="Mardanov A.V."/>
            <person name="Ravin N.V."/>
            <person name="Dedysh S.N."/>
        </authorList>
    </citation>
    <scope>NUCLEOTIDE SEQUENCE [LARGE SCALE GENOMIC DNA]</scope>
    <source>
        <strain evidence="3">PL17</strain>
    </source>
</reference>
<keyword evidence="1" id="KW-0812">Transmembrane</keyword>
<dbReference type="AlphaFoldDB" id="A0A6M5Z4A1"/>
<dbReference type="EMBL" id="CP053452">
    <property type="protein sequence ID" value="QJX00294.1"/>
    <property type="molecule type" value="Genomic_DNA"/>
</dbReference>
<evidence type="ECO:0000313" key="3">
    <source>
        <dbReference type="Proteomes" id="UP000503447"/>
    </source>
</evidence>
<name>A0A6M5Z4A1_9BACT</name>
<proteinExistence type="predicted"/>
<sequence length="107" mass="11284">MAGVKDCRRCGLVNPPSAQRCDCGYDFTTQTVERSYLGAAGTASLEWPSTSELVLCVLFPVLGLLLGLIARGRGRRAAGRVMLLTSASILLICNGPIFLAILVKATG</sequence>
<keyword evidence="3" id="KW-1185">Reference proteome</keyword>
<evidence type="ECO:0000313" key="2">
    <source>
        <dbReference type="EMBL" id="QJX00294.1"/>
    </source>
</evidence>
<dbReference type="KEGG" id="ftj:FTUN_7919"/>
<gene>
    <name evidence="2" type="ORF">FTUN_7919</name>
</gene>
<feature type="transmembrane region" description="Helical" evidence="1">
    <location>
        <begin position="81"/>
        <end position="103"/>
    </location>
</feature>
<dbReference type="Proteomes" id="UP000503447">
    <property type="component" value="Chromosome"/>
</dbReference>
<organism evidence="2 3">
    <name type="scientific">Frigoriglobus tundricola</name>
    <dbReference type="NCBI Taxonomy" id="2774151"/>
    <lineage>
        <taxon>Bacteria</taxon>
        <taxon>Pseudomonadati</taxon>
        <taxon>Planctomycetota</taxon>
        <taxon>Planctomycetia</taxon>
        <taxon>Gemmatales</taxon>
        <taxon>Gemmataceae</taxon>
        <taxon>Frigoriglobus</taxon>
    </lineage>
</organism>
<keyword evidence="1" id="KW-1133">Transmembrane helix</keyword>
<keyword evidence="1" id="KW-0472">Membrane</keyword>
<evidence type="ECO:0000256" key="1">
    <source>
        <dbReference type="SAM" id="Phobius"/>
    </source>
</evidence>
<feature type="transmembrane region" description="Helical" evidence="1">
    <location>
        <begin position="51"/>
        <end position="69"/>
    </location>
</feature>
<protein>
    <submittedName>
        <fullName evidence="2">Uncharacterized protein</fullName>
    </submittedName>
</protein>